<evidence type="ECO:0000256" key="1">
    <source>
        <dbReference type="ARBA" id="ARBA00010337"/>
    </source>
</evidence>
<dbReference type="EMBL" id="CAJVPI010000285">
    <property type="protein sequence ID" value="CAG8513461.1"/>
    <property type="molecule type" value="Genomic_DNA"/>
</dbReference>
<evidence type="ECO:0000256" key="2">
    <source>
        <dbReference type="ARBA" id="ARBA00022490"/>
    </source>
</evidence>
<dbReference type="InterPro" id="IPR041470">
    <property type="entry name" value="GCP_N"/>
</dbReference>
<name>A0A9N8ZYZ2_9GLOM</name>
<gene>
    <name evidence="8" type="ORF">PBRASI_LOCUS3238</name>
</gene>
<dbReference type="GO" id="GO:0000922">
    <property type="term" value="C:spindle pole"/>
    <property type="evidence" value="ECO:0007669"/>
    <property type="project" value="InterPro"/>
</dbReference>
<dbReference type="GO" id="GO:0043015">
    <property type="term" value="F:gamma-tubulin binding"/>
    <property type="evidence" value="ECO:0007669"/>
    <property type="project" value="InterPro"/>
</dbReference>
<keyword evidence="3 5" id="KW-0493">Microtubule</keyword>
<comment type="similarity">
    <text evidence="1 5">Belongs to the TUBGCP family.</text>
</comment>
<evidence type="ECO:0000256" key="5">
    <source>
        <dbReference type="RuleBase" id="RU363050"/>
    </source>
</evidence>
<dbReference type="GO" id="GO:0007020">
    <property type="term" value="P:microtubule nucleation"/>
    <property type="evidence" value="ECO:0007669"/>
    <property type="project" value="InterPro"/>
</dbReference>
<evidence type="ECO:0000259" key="7">
    <source>
        <dbReference type="Pfam" id="PF17681"/>
    </source>
</evidence>
<comment type="subcellular location">
    <subcellularLocation>
        <location evidence="5">Cytoplasm</location>
        <location evidence="5">Cytoskeleton</location>
        <location evidence="5">Microtubule organizing center</location>
    </subcellularLocation>
</comment>
<keyword evidence="9" id="KW-1185">Reference proteome</keyword>
<feature type="domain" description="Gamma tubulin complex component protein N-terminal" evidence="7">
    <location>
        <begin position="198"/>
        <end position="305"/>
    </location>
</feature>
<dbReference type="GO" id="GO:0051321">
    <property type="term" value="P:meiotic cell cycle"/>
    <property type="evidence" value="ECO:0007669"/>
    <property type="project" value="TreeGrafter"/>
</dbReference>
<dbReference type="GO" id="GO:0000278">
    <property type="term" value="P:mitotic cell cycle"/>
    <property type="evidence" value="ECO:0007669"/>
    <property type="project" value="TreeGrafter"/>
</dbReference>
<dbReference type="InterPro" id="IPR007259">
    <property type="entry name" value="GCP"/>
</dbReference>
<dbReference type="GO" id="GO:0031122">
    <property type="term" value="P:cytoplasmic microtubule organization"/>
    <property type="evidence" value="ECO:0007669"/>
    <property type="project" value="TreeGrafter"/>
</dbReference>
<evidence type="ECO:0000313" key="8">
    <source>
        <dbReference type="EMBL" id="CAG8513461.1"/>
    </source>
</evidence>
<feature type="domain" description="Gamma tubulin complex component C-terminal" evidence="6">
    <location>
        <begin position="388"/>
        <end position="762"/>
    </location>
</feature>
<keyword evidence="2 5" id="KW-0963">Cytoplasm</keyword>
<dbReference type="Pfam" id="PF04130">
    <property type="entry name" value="GCP_C_terminal"/>
    <property type="match status" value="1"/>
</dbReference>
<dbReference type="GO" id="GO:0000930">
    <property type="term" value="C:gamma-tubulin complex"/>
    <property type="evidence" value="ECO:0007669"/>
    <property type="project" value="UniProtKB-ARBA"/>
</dbReference>
<protein>
    <recommendedName>
        <fullName evidence="5">Spindle pole body component</fullName>
    </recommendedName>
</protein>
<dbReference type="AlphaFoldDB" id="A0A9N8ZYZ2"/>
<dbReference type="Pfam" id="PF17681">
    <property type="entry name" value="GCP_N_terminal"/>
    <property type="match status" value="1"/>
</dbReference>
<evidence type="ECO:0000313" key="9">
    <source>
        <dbReference type="Proteomes" id="UP000789739"/>
    </source>
</evidence>
<comment type="caution">
    <text evidence="8">The sequence shown here is derived from an EMBL/GenBank/DDBJ whole genome shotgun (WGS) entry which is preliminary data.</text>
</comment>
<dbReference type="InterPro" id="IPR042241">
    <property type="entry name" value="GCP_C_sf"/>
</dbReference>
<dbReference type="GO" id="GO:0051011">
    <property type="term" value="F:microtubule minus-end binding"/>
    <property type="evidence" value="ECO:0007669"/>
    <property type="project" value="TreeGrafter"/>
</dbReference>
<dbReference type="GO" id="GO:0005874">
    <property type="term" value="C:microtubule"/>
    <property type="evidence" value="ECO:0007669"/>
    <property type="project" value="UniProtKB-KW"/>
</dbReference>
<proteinExistence type="inferred from homology"/>
<keyword evidence="4 5" id="KW-0206">Cytoskeleton</keyword>
<dbReference type="Gene3D" id="1.20.120.1900">
    <property type="entry name" value="Gamma-tubulin complex, C-terminal domain"/>
    <property type="match status" value="1"/>
</dbReference>
<dbReference type="InterPro" id="IPR040457">
    <property type="entry name" value="GCP_C"/>
</dbReference>
<evidence type="ECO:0000256" key="4">
    <source>
        <dbReference type="ARBA" id="ARBA00023212"/>
    </source>
</evidence>
<evidence type="ECO:0000259" key="6">
    <source>
        <dbReference type="Pfam" id="PF04130"/>
    </source>
</evidence>
<dbReference type="GO" id="GO:0005816">
    <property type="term" value="C:spindle pole body"/>
    <property type="evidence" value="ECO:0007669"/>
    <property type="project" value="UniProtKB-ARBA"/>
</dbReference>
<sequence>MSDQWNMEGCEESIWERVQSEVKQGQLLSWDTTYSPSYAPVPTAYITEQPLSTYETLFKFHFYHGHSFDGGETVLSRECLMKDICSLILGLSSKTFVYNEEKREFTSREKQIRIDGCSAKTFGTHLNRLDNVASRCEKNPRLYGLVGLAFGRSLSACLLHIRSAIVALMEQLGGIDNINLMELYHILDESSLVLEKLACYHPYLQMMNAWIGLDSENGLALIWGSGKEGCEDEWGEFFIERGDKEDNGEKGNEWMNAQISKKNPPPTFISAEITRDIMEAGKALRLLHDCCPNHRLFQSNRSNDLLDKIIPPSPSSILSMSFTGLPGTPPVTKTSTLALLKHLLSSYSSPPSSPITTVRELVLSHALLAQCRLVNMSILSFFFRDLSLRSHLKVLREYLLMGNTTFMNDLSDALFADSVDHGIDTGVATSRKRAGIGLGMSMNSRRTWPPVGAELRMALKAVVVENVMKGGGWGSEEITRGDIVGLDNMLMFGIKDDEEWEVCKDPNGSIECLTPPYPINVLITPDHLVKYNLIFTLLLRILRLGSVVCHIYRISHTRSMCTTSHITTQKFRFESHQFIIALQCYIFDVAIDSTWNLFMKKLDNKAKEFEVDGANSEMEMEDDGWNDGDDGCNVKDLDTLKIYHEKMLDRMVFLCLLKPKQEPIMKVVNAILVVILAFARLLNVRSHNRDGVDEGDQQVETLYEKFRLYTAMLVKILAALDEKGGGRVNKTGLPSNKRSESYTPGEGFLQALLLRVDFNGYYKEIVERELAEKINK</sequence>
<dbReference type="OrthoDB" id="775571at2759"/>
<dbReference type="PANTHER" id="PTHR19302">
    <property type="entry name" value="GAMMA TUBULIN COMPLEX PROTEIN"/>
    <property type="match status" value="1"/>
</dbReference>
<dbReference type="PANTHER" id="PTHR19302:SF70">
    <property type="entry name" value="GAMMA-TUBULIN COMPLEX COMPONENT 6"/>
    <property type="match status" value="1"/>
</dbReference>
<reference evidence="8" key="1">
    <citation type="submission" date="2021-06" db="EMBL/GenBank/DDBJ databases">
        <authorList>
            <person name="Kallberg Y."/>
            <person name="Tangrot J."/>
            <person name="Rosling A."/>
        </authorList>
    </citation>
    <scope>NUCLEOTIDE SEQUENCE</scope>
    <source>
        <strain evidence="8">BR232B</strain>
    </source>
</reference>
<accession>A0A9N8ZYZ2</accession>
<evidence type="ECO:0000256" key="3">
    <source>
        <dbReference type="ARBA" id="ARBA00022701"/>
    </source>
</evidence>
<dbReference type="GO" id="GO:0051225">
    <property type="term" value="P:spindle assembly"/>
    <property type="evidence" value="ECO:0007669"/>
    <property type="project" value="TreeGrafter"/>
</dbReference>
<organism evidence="8 9">
    <name type="scientific">Paraglomus brasilianum</name>
    <dbReference type="NCBI Taxonomy" id="144538"/>
    <lineage>
        <taxon>Eukaryota</taxon>
        <taxon>Fungi</taxon>
        <taxon>Fungi incertae sedis</taxon>
        <taxon>Mucoromycota</taxon>
        <taxon>Glomeromycotina</taxon>
        <taxon>Glomeromycetes</taxon>
        <taxon>Paraglomerales</taxon>
        <taxon>Paraglomeraceae</taxon>
        <taxon>Paraglomus</taxon>
    </lineage>
</organism>
<dbReference type="Proteomes" id="UP000789739">
    <property type="component" value="Unassembled WGS sequence"/>
</dbReference>